<organism evidence="13 14">
    <name type="scientific">Oncorhynchus mykiss</name>
    <name type="common">Rainbow trout</name>
    <name type="synonym">Salmo gairdneri</name>
    <dbReference type="NCBI Taxonomy" id="8022"/>
    <lineage>
        <taxon>Eukaryota</taxon>
        <taxon>Metazoa</taxon>
        <taxon>Chordata</taxon>
        <taxon>Craniata</taxon>
        <taxon>Vertebrata</taxon>
        <taxon>Euteleostomi</taxon>
        <taxon>Actinopterygii</taxon>
        <taxon>Neopterygii</taxon>
        <taxon>Teleostei</taxon>
        <taxon>Protacanthopterygii</taxon>
        <taxon>Salmoniformes</taxon>
        <taxon>Salmonidae</taxon>
        <taxon>Salmoninae</taxon>
        <taxon>Oncorhynchus</taxon>
    </lineage>
</organism>
<evidence type="ECO:0000256" key="10">
    <source>
        <dbReference type="SAM" id="MobiDB-lite"/>
    </source>
</evidence>
<keyword evidence="7" id="KW-1015">Disulfide bond</keyword>
<evidence type="ECO:0000313" key="13">
    <source>
        <dbReference type="Ensembl" id="ENSOMYP00000137466.1"/>
    </source>
</evidence>
<accession>A0A8K9XR98</accession>
<feature type="compositionally biased region" description="Low complexity" evidence="10">
    <location>
        <begin position="144"/>
        <end position="181"/>
    </location>
</feature>
<feature type="domain" description="Pentraxin (PTX)" evidence="12">
    <location>
        <begin position="244"/>
        <end position="441"/>
    </location>
</feature>
<feature type="region of interest" description="Disordered" evidence="10">
    <location>
        <begin position="21"/>
        <end position="42"/>
    </location>
</feature>
<evidence type="ECO:0000256" key="5">
    <source>
        <dbReference type="ARBA" id="ARBA00022729"/>
    </source>
</evidence>
<keyword evidence="5 11" id="KW-0732">Signal</keyword>
<comment type="cofactor">
    <cofactor evidence="1">
        <name>Ca(2+)</name>
        <dbReference type="ChEBI" id="CHEBI:29108"/>
    </cofactor>
</comment>
<evidence type="ECO:0000256" key="6">
    <source>
        <dbReference type="ARBA" id="ARBA00022837"/>
    </source>
</evidence>
<protein>
    <recommendedName>
        <fullName evidence="12">Pentraxin (PTX) domain-containing protein</fullName>
    </recommendedName>
</protein>
<feature type="compositionally biased region" description="Low complexity" evidence="10">
    <location>
        <begin position="74"/>
        <end position="137"/>
    </location>
</feature>
<proteinExistence type="inferred from homology"/>
<evidence type="ECO:0000256" key="4">
    <source>
        <dbReference type="ARBA" id="ARBA00022723"/>
    </source>
</evidence>
<dbReference type="PANTHER" id="PTHR45869">
    <property type="entry name" value="C-REACTIVE PROTEIN-RELATED"/>
    <property type="match status" value="1"/>
</dbReference>
<dbReference type="GeneID" id="118945324"/>
<feature type="signal peptide" evidence="11">
    <location>
        <begin position="1"/>
        <end position="22"/>
    </location>
</feature>
<evidence type="ECO:0000256" key="9">
    <source>
        <dbReference type="PROSITE-ProRule" id="PRU01172"/>
    </source>
</evidence>
<dbReference type="SUPFAM" id="SSF49899">
    <property type="entry name" value="Concanavalin A-like lectins/glucanases"/>
    <property type="match status" value="1"/>
</dbReference>
<dbReference type="PANTHER" id="PTHR45869:SF7">
    <property type="entry name" value="C-REACTIVE PROTEIN"/>
    <property type="match status" value="1"/>
</dbReference>
<evidence type="ECO:0000256" key="11">
    <source>
        <dbReference type="SAM" id="SignalP"/>
    </source>
</evidence>
<feature type="region of interest" description="Disordered" evidence="10">
    <location>
        <begin position="74"/>
        <end position="264"/>
    </location>
</feature>
<evidence type="ECO:0000256" key="2">
    <source>
        <dbReference type="ARBA" id="ARBA00004613"/>
    </source>
</evidence>
<feature type="compositionally biased region" description="Low complexity" evidence="10">
    <location>
        <begin position="24"/>
        <end position="39"/>
    </location>
</feature>
<dbReference type="InterPro" id="IPR013320">
    <property type="entry name" value="ConA-like_dom_sf"/>
</dbReference>
<name>A0A8K9XR98_ONCMY</name>
<dbReference type="Ensembl" id="ENSOMYT00000129987.1">
    <property type="protein sequence ID" value="ENSOMYP00000137466.1"/>
    <property type="gene ID" value="ENSOMYG00000048933.1"/>
</dbReference>
<evidence type="ECO:0000259" key="12">
    <source>
        <dbReference type="PROSITE" id="PS51828"/>
    </source>
</evidence>
<sequence>MDMISVLFNALALLSVLGRTGARTSSPNTTPSGPGPSTSDLRGQMFTVSYSYSIGFTMYTDAIFPSPSPTIYPSPSTSTYSSPSSSSAYSPYPSPSSSSPSPTTSPSSSPSSSSAYSSPYPSPSTSLSSSSVYSSSYPSPPSTSPSSSSAYSSPYPSPSTSPYSSSPSPSTSPSPSSTTYPSPSPSSSPSPSTTTYPSPSPSPSSPYSSPSTSPSPSTSHSPSTSRSPSSPYSSPSTFPSPSSSPSSTPYPSHSSSPSSPYTSYPYTTPSPSLSALTVCLRYMAEEGKDLTLFSLTQGNYWNLLLERNSGMDYLSIHSSSQSFRSYRLLWSITEPRPWTSLCVTWEKNTGVAQVWRGRTVSIRKRVFGQVTNGPPVLKVYKFEGQVTDVEVWDSVLSPSWIMSYMSGWQSYWSYAPGNVLTWSKAIYSTNGEVLLERNTYNSDHQPIRGQHPRPMRKKKMRKCEWKKRARAEQIARTRP</sequence>
<evidence type="ECO:0000256" key="8">
    <source>
        <dbReference type="ARBA" id="ARBA00038102"/>
    </source>
</evidence>
<evidence type="ECO:0000256" key="7">
    <source>
        <dbReference type="ARBA" id="ARBA00023157"/>
    </source>
</evidence>
<dbReference type="RefSeq" id="XP_036823964.1">
    <property type="nucleotide sequence ID" value="XM_036968069.1"/>
</dbReference>
<dbReference type="Proteomes" id="UP000694395">
    <property type="component" value="Chromosome Y"/>
</dbReference>
<dbReference type="AlphaFoldDB" id="A0A8K9XR98"/>
<gene>
    <name evidence="13" type="primary">LOC118945324</name>
</gene>
<comment type="subcellular location">
    <subcellularLocation>
        <location evidence="2">Secreted</location>
    </subcellularLocation>
</comment>
<reference evidence="13" key="3">
    <citation type="submission" date="2025-09" db="UniProtKB">
        <authorList>
            <consortium name="Ensembl"/>
        </authorList>
    </citation>
    <scope>IDENTIFICATION</scope>
</reference>
<keyword evidence="3" id="KW-0964">Secreted</keyword>
<feature type="chain" id="PRO_5035437274" description="Pentraxin (PTX) domain-containing protein" evidence="11">
    <location>
        <begin position="23"/>
        <end position="479"/>
    </location>
</feature>
<feature type="compositionally biased region" description="Basic residues" evidence="10">
    <location>
        <begin position="450"/>
        <end position="462"/>
    </location>
</feature>
<dbReference type="SMART" id="SM00159">
    <property type="entry name" value="PTX"/>
    <property type="match status" value="1"/>
</dbReference>
<feature type="compositionally biased region" description="Low complexity" evidence="10">
    <location>
        <begin position="205"/>
        <end position="264"/>
    </location>
</feature>
<dbReference type="OrthoDB" id="547680at2759"/>
<keyword evidence="6" id="KW-0106">Calcium</keyword>
<reference evidence="13" key="1">
    <citation type="submission" date="2020-07" db="EMBL/GenBank/DDBJ databases">
        <title>A long reads based de novo assembly of the rainbow trout Arlee double haploid line genome.</title>
        <authorList>
            <person name="Gao G."/>
            <person name="Palti Y."/>
        </authorList>
    </citation>
    <scope>NUCLEOTIDE SEQUENCE [LARGE SCALE GENOMIC DNA]</scope>
</reference>
<dbReference type="KEGG" id="omy:118945324"/>
<reference evidence="13" key="2">
    <citation type="submission" date="2025-08" db="UniProtKB">
        <authorList>
            <consortium name="Ensembl"/>
        </authorList>
    </citation>
    <scope>IDENTIFICATION</scope>
</reference>
<evidence type="ECO:0000256" key="3">
    <source>
        <dbReference type="ARBA" id="ARBA00022525"/>
    </source>
</evidence>
<feature type="region of interest" description="Disordered" evidence="10">
    <location>
        <begin position="442"/>
        <end position="462"/>
    </location>
</feature>
<evidence type="ECO:0000313" key="14">
    <source>
        <dbReference type="Proteomes" id="UP000694395"/>
    </source>
</evidence>
<dbReference type="GO" id="GO:0005576">
    <property type="term" value="C:extracellular region"/>
    <property type="evidence" value="ECO:0007669"/>
    <property type="project" value="UniProtKB-SubCell"/>
</dbReference>
<dbReference type="Pfam" id="PF00354">
    <property type="entry name" value="Pentaxin"/>
    <property type="match status" value="1"/>
</dbReference>
<dbReference type="PROSITE" id="PS51828">
    <property type="entry name" value="PTX_2"/>
    <property type="match status" value="1"/>
</dbReference>
<comment type="caution">
    <text evidence="9">Lacks conserved residue(s) required for the propagation of feature annotation.</text>
</comment>
<dbReference type="InterPro" id="IPR051005">
    <property type="entry name" value="Pentraxin_domain"/>
</dbReference>
<dbReference type="Gene3D" id="2.60.120.200">
    <property type="match status" value="1"/>
</dbReference>
<keyword evidence="14" id="KW-1185">Reference proteome</keyword>
<evidence type="ECO:0000256" key="1">
    <source>
        <dbReference type="ARBA" id="ARBA00001913"/>
    </source>
</evidence>
<dbReference type="GO" id="GO:0046872">
    <property type="term" value="F:metal ion binding"/>
    <property type="evidence" value="ECO:0007669"/>
    <property type="project" value="UniProtKB-KW"/>
</dbReference>
<keyword evidence="4" id="KW-0479">Metal-binding</keyword>
<comment type="similarity">
    <text evidence="8">Belongs to the pentraxin family.</text>
</comment>
<dbReference type="InterPro" id="IPR001759">
    <property type="entry name" value="PTX_dom"/>
</dbReference>
<dbReference type="GeneTree" id="ENSGT00980000199088"/>